<reference evidence="3" key="1">
    <citation type="submission" date="2020-11" db="EMBL/GenBank/DDBJ databases">
        <authorList>
            <person name="Tran Van P."/>
        </authorList>
    </citation>
    <scope>NUCLEOTIDE SEQUENCE</scope>
</reference>
<proteinExistence type="inferred from homology"/>
<dbReference type="PANTHER" id="PTHR10005">
    <property type="entry name" value="SKI ONCOGENE-RELATED"/>
    <property type="match status" value="1"/>
</dbReference>
<feature type="domain" description="c-SKI SMAD4-binding" evidence="2">
    <location>
        <begin position="1"/>
        <end position="91"/>
    </location>
</feature>
<comment type="similarity">
    <text evidence="1">Belongs to the SKI family.</text>
</comment>
<dbReference type="GO" id="GO:0030514">
    <property type="term" value="P:negative regulation of BMP signaling pathway"/>
    <property type="evidence" value="ECO:0007669"/>
    <property type="project" value="TreeGrafter"/>
</dbReference>
<evidence type="ECO:0000313" key="4">
    <source>
        <dbReference type="Proteomes" id="UP000759131"/>
    </source>
</evidence>
<dbReference type="GO" id="GO:0000981">
    <property type="term" value="F:DNA-binding transcription factor activity, RNA polymerase II-specific"/>
    <property type="evidence" value="ECO:0007669"/>
    <property type="project" value="TreeGrafter"/>
</dbReference>
<accession>A0A7R9KRM8</accession>
<dbReference type="GO" id="GO:0005634">
    <property type="term" value="C:nucleus"/>
    <property type="evidence" value="ECO:0007669"/>
    <property type="project" value="TreeGrafter"/>
</dbReference>
<organism evidence="3">
    <name type="scientific">Medioppia subpectinata</name>
    <dbReference type="NCBI Taxonomy" id="1979941"/>
    <lineage>
        <taxon>Eukaryota</taxon>
        <taxon>Metazoa</taxon>
        <taxon>Ecdysozoa</taxon>
        <taxon>Arthropoda</taxon>
        <taxon>Chelicerata</taxon>
        <taxon>Arachnida</taxon>
        <taxon>Acari</taxon>
        <taxon>Acariformes</taxon>
        <taxon>Sarcoptiformes</taxon>
        <taxon>Oribatida</taxon>
        <taxon>Brachypylina</taxon>
        <taxon>Oppioidea</taxon>
        <taxon>Oppiidae</taxon>
        <taxon>Medioppia</taxon>
    </lineage>
</organism>
<dbReference type="OrthoDB" id="3938623at2759"/>
<protein>
    <recommendedName>
        <fullName evidence="2">c-SKI SMAD4-binding domain-containing protein</fullName>
    </recommendedName>
</protein>
<dbReference type="Gene3D" id="3.10.390.10">
    <property type="entry name" value="SAND domain-like"/>
    <property type="match status" value="1"/>
</dbReference>
<dbReference type="SUPFAM" id="SSF63763">
    <property type="entry name" value="SAND domain-like"/>
    <property type="match status" value="1"/>
</dbReference>
<dbReference type="SMART" id="SM01046">
    <property type="entry name" value="c-SKI_SMAD_bind"/>
    <property type="match status" value="1"/>
</dbReference>
<feature type="non-terminal residue" evidence="3">
    <location>
        <position position="210"/>
    </location>
</feature>
<name>A0A7R9KRM8_9ACAR</name>
<gene>
    <name evidence="3" type="ORF">OSB1V03_LOCUS8545</name>
</gene>
<dbReference type="Proteomes" id="UP000759131">
    <property type="component" value="Unassembled WGS sequence"/>
</dbReference>
<dbReference type="GO" id="GO:0005667">
    <property type="term" value="C:transcription regulator complex"/>
    <property type="evidence" value="ECO:0007669"/>
    <property type="project" value="TreeGrafter"/>
</dbReference>
<dbReference type="PANTHER" id="PTHR10005:SF25">
    <property type="entry name" value="SNO ONCOGENE, ISOFORM B"/>
    <property type="match status" value="1"/>
</dbReference>
<dbReference type="AlphaFoldDB" id="A0A7R9KRM8"/>
<keyword evidence="4" id="KW-1185">Reference proteome</keyword>
<evidence type="ECO:0000259" key="2">
    <source>
        <dbReference type="SMART" id="SM01046"/>
    </source>
</evidence>
<dbReference type="InterPro" id="IPR014890">
    <property type="entry name" value="c-SKI_SMAD4-bd_dom"/>
</dbReference>
<dbReference type="EMBL" id="OC859958">
    <property type="protein sequence ID" value="CAD7628123.1"/>
    <property type="molecule type" value="Genomic_DNA"/>
</dbReference>
<dbReference type="EMBL" id="CAJPIZ010005383">
    <property type="protein sequence ID" value="CAG2108553.1"/>
    <property type="molecule type" value="Genomic_DNA"/>
</dbReference>
<evidence type="ECO:0000256" key="1">
    <source>
        <dbReference type="ARBA" id="ARBA00009513"/>
    </source>
</evidence>
<dbReference type="Pfam" id="PF08782">
    <property type="entry name" value="c-SKI_SMAD_bind"/>
    <property type="match status" value="1"/>
</dbReference>
<sequence length="210" mass="23963">KCIGLYVPTLYSNPFATCIECLECHGLFAPQKFVCHSHHSRENRTCHWGFDSSNWRAYLLLAKDKQAISSTPEAVDSDIERHLSEMKARFDFKRKNSVTRDKSEVCDQTKRLKCEDSLGTPSLYPYPPYLFSPYGWVDPSLLMYWCPTLASGLSVSGANNANNANNSGFATLFKPLEKLFEENNLNEELRVKIVNEVQNIITIINKLPYK</sequence>
<evidence type="ECO:0000313" key="3">
    <source>
        <dbReference type="EMBL" id="CAD7628123.1"/>
    </source>
</evidence>
<dbReference type="InterPro" id="IPR010919">
    <property type="entry name" value="SAND-like_dom_sf"/>
</dbReference>
<dbReference type="GO" id="GO:0005737">
    <property type="term" value="C:cytoplasm"/>
    <property type="evidence" value="ECO:0007669"/>
    <property type="project" value="TreeGrafter"/>
</dbReference>
<dbReference type="GO" id="GO:0000978">
    <property type="term" value="F:RNA polymerase II cis-regulatory region sequence-specific DNA binding"/>
    <property type="evidence" value="ECO:0007669"/>
    <property type="project" value="TreeGrafter"/>
</dbReference>
<dbReference type="InterPro" id="IPR023216">
    <property type="entry name" value="Tscrpt_reg_SKI_SnoN"/>
</dbReference>
<dbReference type="GO" id="GO:0046332">
    <property type="term" value="F:SMAD binding"/>
    <property type="evidence" value="ECO:0007669"/>
    <property type="project" value="InterPro"/>
</dbReference>